<feature type="transmembrane region" description="Helical" evidence="1">
    <location>
        <begin position="38"/>
        <end position="62"/>
    </location>
</feature>
<protein>
    <submittedName>
        <fullName evidence="2">Uncharacterized protein</fullName>
    </submittedName>
</protein>
<sequence length="78" mass="8903">MFMELPFGLIVVWLGLLYLMMLLLMWKVRTVEYVIFKILFLLVIILFAALSGSTIVVLVWIVNLGVQFVILGGTLLDE</sequence>
<evidence type="ECO:0000313" key="2">
    <source>
        <dbReference type="EMBL" id="KKU33059.1"/>
    </source>
</evidence>
<reference evidence="2 3" key="1">
    <citation type="journal article" date="2015" name="Nature">
        <title>rRNA introns, odd ribosomes, and small enigmatic genomes across a large radiation of phyla.</title>
        <authorList>
            <person name="Brown C.T."/>
            <person name="Hug L.A."/>
            <person name="Thomas B.C."/>
            <person name="Sharon I."/>
            <person name="Castelle C.J."/>
            <person name="Singh A."/>
            <person name="Wilkins M.J."/>
            <person name="Williams K.H."/>
            <person name="Banfield J.F."/>
        </authorList>
    </citation>
    <scope>NUCLEOTIDE SEQUENCE [LARGE SCALE GENOMIC DNA]</scope>
</reference>
<keyword evidence="1" id="KW-1133">Transmembrane helix</keyword>
<name>A0A0G1PJR2_9BACT</name>
<organism evidence="2 3">
    <name type="scientific">Candidatus Collierbacteria bacterium GW2011_GWA2_46_26</name>
    <dbReference type="NCBI Taxonomy" id="1618381"/>
    <lineage>
        <taxon>Bacteria</taxon>
        <taxon>Candidatus Collieribacteriota</taxon>
    </lineage>
</organism>
<dbReference type="AlphaFoldDB" id="A0A0G1PJR2"/>
<keyword evidence="1" id="KW-0812">Transmembrane</keyword>
<proteinExistence type="predicted"/>
<dbReference type="EMBL" id="LCMI01000006">
    <property type="protein sequence ID" value="KKU33059.1"/>
    <property type="molecule type" value="Genomic_DNA"/>
</dbReference>
<evidence type="ECO:0000256" key="1">
    <source>
        <dbReference type="SAM" id="Phobius"/>
    </source>
</evidence>
<comment type="caution">
    <text evidence="2">The sequence shown here is derived from an EMBL/GenBank/DDBJ whole genome shotgun (WGS) entry which is preliminary data.</text>
</comment>
<keyword evidence="1" id="KW-0472">Membrane</keyword>
<evidence type="ECO:0000313" key="3">
    <source>
        <dbReference type="Proteomes" id="UP000034794"/>
    </source>
</evidence>
<gene>
    <name evidence="2" type="ORF">UX47_C0006G0030</name>
</gene>
<feature type="transmembrane region" description="Helical" evidence="1">
    <location>
        <begin position="6"/>
        <end position="26"/>
    </location>
</feature>
<dbReference type="Proteomes" id="UP000034794">
    <property type="component" value="Unassembled WGS sequence"/>
</dbReference>
<accession>A0A0G1PJR2</accession>